<gene>
    <name evidence="2" type="ORF">TRICI_001601</name>
</gene>
<dbReference type="AlphaFoldDB" id="A0A642V982"/>
<dbReference type="EMBL" id="SWFS01000113">
    <property type="protein sequence ID" value="KAA8916249.1"/>
    <property type="molecule type" value="Genomic_DNA"/>
</dbReference>
<accession>A0A642V982</accession>
<name>A0A642V982_9ASCO</name>
<organism evidence="2 3">
    <name type="scientific">Trichomonascus ciferrii</name>
    <dbReference type="NCBI Taxonomy" id="44093"/>
    <lineage>
        <taxon>Eukaryota</taxon>
        <taxon>Fungi</taxon>
        <taxon>Dikarya</taxon>
        <taxon>Ascomycota</taxon>
        <taxon>Saccharomycotina</taxon>
        <taxon>Dipodascomycetes</taxon>
        <taxon>Dipodascales</taxon>
        <taxon>Trichomonascaceae</taxon>
        <taxon>Trichomonascus</taxon>
        <taxon>Trichomonascus ciferrii complex</taxon>
    </lineage>
</organism>
<feature type="compositionally biased region" description="Acidic residues" evidence="1">
    <location>
        <begin position="146"/>
        <end position="155"/>
    </location>
</feature>
<comment type="caution">
    <text evidence="2">The sequence shown here is derived from an EMBL/GenBank/DDBJ whole genome shotgun (WGS) entry which is preliminary data.</text>
</comment>
<dbReference type="Proteomes" id="UP000761534">
    <property type="component" value="Unassembled WGS sequence"/>
</dbReference>
<sequence>MEYVQCLEGLVFSRYPEVDLPSIPDLKVLLGLAVVPDAMYSTAGMDFDTSDLNVSKRSLRLLERIHRAVRQNEEVRDAFYTVFIPHRVAMDTETITERLQRRHRAQNEDGDYRTLIGVGDDEDGSALKLEEKDDDDDLDSLRPSDYDDSDLDDGANDFGEGLREADFGPVLPELGDLPVRMFDTTEDIVDMIGWAFTCSTVPDPAYVKRWVQWRAFLEFLLDVLETNLACVGRDASIIQKWRELSEEVQLVTAIMTHVRRDHGKLEYSSYLVQEKMARSTFPDIDGARYDERASELRARFLDLLFQTTRDTDVLYSICRTYIGVDWSYRALIGHGPSDPHTLSRLAWCSILQGKQSTQKLALEYLLTPSPDLDLLLTALKAVPGRLNDFNKTNAPDLFKIILDVFSRFLSSHRNSEINGRLAEIKEAYRSGAEARRAWFKKKCDTPQVRKMEHVLESFVSSLSRE</sequence>
<evidence type="ECO:0000256" key="1">
    <source>
        <dbReference type="SAM" id="MobiDB-lite"/>
    </source>
</evidence>
<keyword evidence="3" id="KW-1185">Reference proteome</keyword>
<proteinExistence type="predicted"/>
<protein>
    <submittedName>
        <fullName evidence="2">Uncharacterized protein</fullName>
    </submittedName>
</protein>
<evidence type="ECO:0000313" key="3">
    <source>
        <dbReference type="Proteomes" id="UP000761534"/>
    </source>
</evidence>
<feature type="region of interest" description="Disordered" evidence="1">
    <location>
        <begin position="124"/>
        <end position="155"/>
    </location>
</feature>
<dbReference type="OrthoDB" id="5411773at2759"/>
<reference evidence="2" key="1">
    <citation type="journal article" date="2019" name="G3 (Bethesda)">
        <title>Genome Assemblies of Two Rare Opportunistic Yeast Pathogens: Diutina rugosa (syn. Candida rugosa) and Trichomonascus ciferrii (syn. Candida ciferrii).</title>
        <authorList>
            <person name="Mixao V."/>
            <person name="Saus E."/>
            <person name="Hansen A.P."/>
            <person name="Lass-Florl C."/>
            <person name="Gabaldon T."/>
        </authorList>
    </citation>
    <scope>NUCLEOTIDE SEQUENCE</scope>
    <source>
        <strain evidence="2">CBS 4856</strain>
    </source>
</reference>
<evidence type="ECO:0000313" key="2">
    <source>
        <dbReference type="EMBL" id="KAA8916249.1"/>
    </source>
</evidence>
<dbReference type="VEuPathDB" id="FungiDB:TRICI_001601"/>